<dbReference type="InterPro" id="IPR042971">
    <property type="entry name" value="LEA_SMP"/>
</dbReference>
<feature type="region of interest" description="Disordered" evidence="3">
    <location>
        <begin position="1"/>
        <end position="24"/>
    </location>
</feature>
<dbReference type="InterPro" id="IPR007011">
    <property type="entry name" value="LEA_SMP_dom"/>
</dbReference>
<feature type="compositionally biased region" description="Basic and acidic residues" evidence="3">
    <location>
        <begin position="1"/>
        <end position="12"/>
    </location>
</feature>
<feature type="region of interest" description="Disordered" evidence="3">
    <location>
        <begin position="132"/>
        <end position="156"/>
    </location>
</feature>
<feature type="domain" description="SMP" evidence="4">
    <location>
        <begin position="160"/>
        <end position="219"/>
    </location>
</feature>
<dbReference type="Proteomes" id="UP001140206">
    <property type="component" value="Chromosome 4"/>
</dbReference>
<evidence type="ECO:0000259" key="4">
    <source>
        <dbReference type="Pfam" id="PF04927"/>
    </source>
</evidence>
<dbReference type="EMBL" id="JAMFTS010000004">
    <property type="protein sequence ID" value="KAJ4764600.1"/>
    <property type="molecule type" value="Genomic_DNA"/>
</dbReference>
<keyword evidence="2" id="KW-0677">Repeat</keyword>
<protein>
    <recommendedName>
        <fullName evidence="4">SMP domain-containing protein</fullName>
    </recommendedName>
</protein>
<comment type="similarity">
    <text evidence="1">Belongs to the LEA type SMP family.</text>
</comment>
<evidence type="ECO:0000256" key="3">
    <source>
        <dbReference type="SAM" id="MobiDB-lite"/>
    </source>
</evidence>
<evidence type="ECO:0000256" key="2">
    <source>
        <dbReference type="ARBA" id="ARBA00022737"/>
    </source>
</evidence>
<accession>A0AAV8D7B6</accession>
<dbReference type="PANTHER" id="PTHR31174">
    <property type="entry name" value="SEED MATURATION FAMILY PROTEIN"/>
    <property type="match status" value="1"/>
</dbReference>
<evidence type="ECO:0000256" key="1">
    <source>
        <dbReference type="ARBA" id="ARBA00010733"/>
    </source>
</evidence>
<dbReference type="Pfam" id="PF04927">
    <property type="entry name" value="SMP"/>
    <property type="match status" value="3"/>
</dbReference>
<dbReference type="PANTHER" id="PTHR31174:SF7">
    <property type="entry name" value="LATE EMBRYOGENESIS ABUNDANT PROTEIN 31-RELATED"/>
    <property type="match status" value="1"/>
</dbReference>
<proteinExistence type="inferred from homology"/>
<organism evidence="5 6">
    <name type="scientific">Rhynchospora pubera</name>
    <dbReference type="NCBI Taxonomy" id="906938"/>
    <lineage>
        <taxon>Eukaryota</taxon>
        <taxon>Viridiplantae</taxon>
        <taxon>Streptophyta</taxon>
        <taxon>Embryophyta</taxon>
        <taxon>Tracheophyta</taxon>
        <taxon>Spermatophyta</taxon>
        <taxon>Magnoliopsida</taxon>
        <taxon>Liliopsida</taxon>
        <taxon>Poales</taxon>
        <taxon>Cyperaceae</taxon>
        <taxon>Cyperoideae</taxon>
        <taxon>Rhynchosporeae</taxon>
        <taxon>Rhynchospora</taxon>
    </lineage>
</organism>
<keyword evidence="6" id="KW-1185">Reference proteome</keyword>
<feature type="domain" description="SMP" evidence="4">
    <location>
        <begin position="228"/>
        <end position="286"/>
    </location>
</feature>
<feature type="domain" description="SMP" evidence="4">
    <location>
        <begin position="21"/>
        <end position="75"/>
    </location>
</feature>
<name>A0AAV8D7B6_9POAL</name>
<evidence type="ECO:0000313" key="5">
    <source>
        <dbReference type="EMBL" id="KAJ4764600.1"/>
    </source>
</evidence>
<sequence>MSQDQQRSDQQQHHHNPGEGIKYGDVFRVTGDLAGKTVAPRDASLMQSAENIVLGQTRRTGPAATMQAAAAQNESAGLAAHYQDTDISQEKGVTITETIVPGGRIITEFVAGQAVGQYESPGPGDVASGCPSGGSHGGINNRGAESCGNGDEGNTDSTKITIGEALEAAGQAAQDKLVEQTQQSDAAAIQAAEARAIGLNITMPGGVAAQAQAAADANVMTTRDEDKTKLGDVLSDVVVKLPADKPVEREDAVKVVGAEIRNKEDARTSPPGVAAIMAAAARLNESAT</sequence>
<evidence type="ECO:0000313" key="6">
    <source>
        <dbReference type="Proteomes" id="UP001140206"/>
    </source>
</evidence>
<comment type="caution">
    <text evidence="5">The sequence shown here is derived from an EMBL/GenBank/DDBJ whole genome shotgun (WGS) entry which is preliminary data.</text>
</comment>
<reference evidence="5" key="1">
    <citation type="submission" date="2022-08" db="EMBL/GenBank/DDBJ databases">
        <authorList>
            <person name="Marques A."/>
        </authorList>
    </citation>
    <scope>NUCLEOTIDE SEQUENCE</scope>
    <source>
        <strain evidence="5">RhyPub2mFocal</strain>
        <tissue evidence="5">Leaves</tissue>
    </source>
</reference>
<dbReference type="AlphaFoldDB" id="A0AAV8D7B6"/>
<gene>
    <name evidence="5" type="ORF">LUZ62_074975</name>
</gene>